<evidence type="ECO:0000313" key="9">
    <source>
        <dbReference type="Proteomes" id="UP000036947"/>
    </source>
</evidence>
<evidence type="ECO:0000256" key="2">
    <source>
        <dbReference type="ARBA" id="ARBA00022692"/>
    </source>
</evidence>
<feature type="domain" description="Abscisic acid G-protein coupled receptor-like" evidence="6">
    <location>
        <begin position="360"/>
        <end position="538"/>
    </location>
</feature>
<comment type="caution">
    <text evidence="8">The sequence shown here is derived from an EMBL/GenBank/DDBJ whole genome shotgun (WGS) entry which is preliminary data.</text>
</comment>
<evidence type="ECO:0000259" key="6">
    <source>
        <dbReference type="Pfam" id="PF12430"/>
    </source>
</evidence>
<feature type="transmembrane region" description="Helical" evidence="5">
    <location>
        <begin position="27"/>
        <end position="45"/>
    </location>
</feature>
<keyword evidence="3 5" id="KW-1133">Transmembrane helix</keyword>
<sequence>MWPFSSAGCDEADGCTARDPNAVTASTLLAVAPFAAAFAVTNVLAARHVFPRLSAAHDEAEARDGEDHVLPPGAPAALRQAHAEHGAKSWRRRGAAWTFGTTLALAATLALLILAEIVEAVDPAARNLALRVTVPALLVVLVVLVPWLECRSLVSSAGWSFQRTARGAVPRVAWMLQMVLFGAWLFVFWSVGRAVPAAAPGGVTDDGDRGTRSLSEALTRACLERVGVVGISLMALLAGFASVSSPWHTFSDTATRRRRPITEADINRKQVGLDVTSEMLLTKRHRLQVLERKASDPSAAGARSSAGGFVGKMLGSIRGASGDEAEMRALRVEMAGLETMHAHLASNLSLMKNHRAAAARASTRRGRLLLVPSYVFSAYCLYRILATCLTTFRRASSPSASFASSDPINRVLGLAARHWDPKLDQLAWARTISFALSGVILLASANSVVQTFHLFAKWTPGLLRHARANLALAVGQVAATYVISAGLLLRSQLPAEAGGAAIGSVVRGALSARFVDGWFEGWFLLGSVLTAVGIWVGAKVGAGEDEWDDYRGEEMGAKRL</sequence>
<keyword evidence="4 5" id="KW-0472">Membrane</keyword>
<dbReference type="PANTHER" id="PTHR15948:SF0">
    <property type="entry name" value="GOLGI PH REGULATOR A-RELATED"/>
    <property type="match status" value="1"/>
</dbReference>
<evidence type="ECO:0000256" key="5">
    <source>
        <dbReference type="SAM" id="Phobius"/>
    </source>
</evidence>
<dbReference type="AlphaFoldDB" id="A0A0L0N5J5"/>
<feature type="domain" description="Golgi pH regulator conserved" evidence="7">
    <location>
        <begin position="218"/>
        <end position="287"/>
    </location>
</feature>
<evidence type="ECO:0000256" key="1">
    <source>
        <dbReference type="ARBA" id="ARBA00004141"/>
    </source>
</evidence>
<dbReference type="GO" id="GO:0016020">
    <property type="term" value="C:membrane"/>
    <property type="evidence" value="ECO:0007669"/>
    <property type="project" value="UniProtKB-SubCell"/>
</dbReference>
<feature type="transmembrane region" description="Helical" evidence="5">
    <location>
        <begin position="427"/>
        <end position="449"/>
    </location>
</feature>
<name>A0A0L0N5J5_TOLOC</name>
<dbReference type="OrthoDB" id="264392at2759"/>
<organism evidence="8 9">
    <name type="scientific">Tolypocladium ophioglossoides (strain CBS 100239)</name>
    <name type="common">Snaketongue truffleclub</name>
    <name type="synonym">Elaphocordyceps ophioglossoides</name>
    <dbReference type="NCBI Taxonomy" id="1163406"/>
    <lineage>
        <taxon>Eukaryota</taxon>
        <taxon>Fungi</taxon>
        <taxon>Dikarya</taxon>
        <taxon>Ascomycota</taxon>
        <taxon>Pezizomycotina</taxon>
        <taxon>Sordariomycetes</taxon>
        <taxon>Hypocreomycetidae</taxon>
        <taxon>Hypocreales</taxon>
        <taxon>Ophiocordycipitaceae</taxon>
        <taxon>Tolypocladium</taxon>
    </lineage>
</organism>
<feature type="transmembrane region" description="Helical" evidence="5">
    <location>
        <begin position="228"/>
        <end position="250"/>
    </location>
</feature>
<keyword evidence="2 5" id="KW-0812">Transmembrane</keyword>
<feature type="transmembrane region" description="Helical" evidence="5">
    <location>
        <begin position="129"/>
        <end position="148"/>
    </location>
</feature>
<feature type="transmembrane region" description="Helical" evidence="5">
    <location>
        <begin position="95"/>
        <end position="117"/>
    </location>
</feature>
<evidence type="ECO:0000256" key="3">
    <source>
        <dbReference type="ARBA" id="ARBA00022989"/>
    </source>
</evidence>
<gene>
    <name evidence="8" type="ORF">TOPH_06282</name>
</gene>
<dbReference type="Pfam" id="PF12537">
    <property type="entry name" value="GPHR_N"/>
    <property type="match status" value="1"/>
</dbReference>
<dbReference type="PANTHER" id="PTHR15948">
    <property type="entry name" value="G-PROTEIN COUPLED RECEPTOR 89-RELATED"/>
    <property type="match status" value="1"/>
</dbReference>
<evidence type="ECO:0000313" key="8">
    <source>
        <dbReference type="EMBL" id="KND89080.1"/>
    </source>
</evidence>
<feature type="transmembrane region" description="Helical" evidence="5">
    <location>
        <begin position="168"/>
        <end position="191"/>
    </location>
</feature>
<dbReference type="InterPro" id="IPR022535">
    <property type="entry name" value="Golgi_pH-regulator_cons_dom"/>
</dbReference>
<evidence type="ECO:0000259" key="7">
    <source>
        <dbReference type="Pfam" id="PF12537"/>
    </source>
</evidence>
<protein>
    <submittedName>
        <fullName evidence="8">Golgi pH regulator</fullName>
    </submittedName>
</protein>
<dbReference type="EMBL" id="LFRF01000021">
    <property type="protein sequence ID" value="KND89080.1"/>
    <property type="molecule type" value="Genomic_DNA"/>
</dbReference>
<dbReference type="Proteomes" id="UP000036947">
    <property type="component" value="Unassembled WGS sequence"/>
</dbReference>
<comment type="subcellular location">
    <subcellularLocation>
        <location evidence="1">Membrane</location>
        <topology evidence="1">Multi-pass membrane protein</topology>
    </subcellularLocation>
</comment>
<feature type="transmembrane region" description="Helical" evidence="5">
    <location>
        <begin position="470"/>
        <end position="489"/>
    </location>
</feature>
<reference evidence="8 9" key="1">
    <citation type="journal article" date="2015" name="BMC Genomics">
        <title>The genome of the truffle-parasite Tolypocladium ophioglossoides and the evolution of antifungal peptaibiotics.</title>
        <authorList>
            <person name="Quandt C.A."/>
            <person name="Bushley K.E."/>
            <person name="Spatafora J.W."/>
        </authorList>
    </citation>
    <scope>NUCLEOTIDE SEQUENCE [LARGE SCALE GENOMIC DNA]</scope>
    <source>
        <strain evidence="8 9">CBS 100239</strain>
    </source>
</reference>
<accession>A0A0L0N5J5</accession>
<dbReference type="Pfam" id="PF12430">
    <property type="entry name" value="ABA_GPCR"/>
    <property type="match status" value="1"/>
</dbReference>
<feature type="transmembrane region" description="Helical" evidence="5">
    <location>
        <begin position="368"/>
        <end position="392"/>
    </location>
</feature>
<evidence type="ECO:0000256" key="4">
    <source>
        <dbReference type="ARBA" id="ARBA00023136"/>
    </source>
</evidence>
<dbReference type="InterPro" id="IPR015672">
    <property type="entry name" value="GPHR/GTG"/>
</dbReference>
<dbReference type="InterPro" id="IPR025969">
    <property type="entry name" value="ABA_GPCR_dom"/>
</dbReference>
<proteinExistence type="predicted"/>
<feature type="transmembrane region" description="Helical" evidence="5">
    <location>
        <begin position="522"/>
        <end position="542"/>
    </location>
</feature>
<keyword evidence="9" id="KW-1185">Reference proteome</keyword>